<keyword evidence="2" id="KW-1185">Reference proteome</keyword>
<dbReference type="RefSeq" id="WP_095720676.1">
    <property type="nucleotide sequence ID" value="NZ_NTFS01000035.1"/>
</dbReference>
<dbReference type="AlphaFoldDB" id="A0A2A2TMZ0"/>
<accession>A0A2A2TMZ0</accession>
<proteinExistence type="predicted"/>
<gene>
    <name evidence="1" type="ORF">CK510_05135</name>
</gene>
<name>A0A2A2TMZ0_9CYAN</name>
<reference evidence="1 2" key="1">
    <citation type="submission" date="2017-08" db="EMBL/GenBank/DDBJ databases">
        <title>Draft genome sequence of filamentous cyanobacterium Calothrix elsteri CCALA 953.</title>
        <authorList>
            <person name="Gagunashvili A.N."/>
            <person name="Elster J."/>
            <person name="Andresson O.S."/>
        </authorList>
    </citation>
    <scope>NUCLEOTIDE SEQUENCE [LARGE SCALE GENOMIC DNA]</scope>
    <source>
        <strain evidence="1 2">CCALA 953</strain>
    </source>
</reference>
<sequence length="80" mass="9063">MAIPIMLPWLAVPFSRVWGEPSLVKCGSDRYAQVIKKSNIGRLHPSSFPPELPRQVQPTAIKLVWRINTSIRMANQPDLI</sequence>
<dbReference type="EMBL" id="NTFS01000035">
    <property type="protein sequence ID" value="PAX59777.1"/>
    <property type="molecule type" value="Genomic_DNA"/>
</dbReference>
<protein>
    <submittedName>
        <fullName evidence="1">Uncharacterized protein</fullName>
    </submittedName>
</protein>
<evidence type="ECO:0000313" key="2">
    <source>
        <dbReference type="Proteomes" id="UP000218238"/>
    </source>
</evidence>
<dbReference type="Proteomes" id="UP000218238">
    <property type="component" value="Unassembled WGS sequence"/>
</dbReference>
<comment type="caution">
    <text evidence="1">The sequence shown here is derived from an EMBL/GenBank/DDBJ whole genome shotgun (WGS) entry which is preliminary data.</text>
</comment>
<evidence type="ECO:0000313" key="1">
    <source>
        <dbReference type="EMBL" id="PAX59777.1"/>
    </source>
</evidence>
<organism evidence="1 2">
    <name type="scientific">Brunnivagina elsteri CCALA 953</name>
    <dbReference type="NCBI Taxonomy" id="987040"/>
    <lineage>
        <taxon>Bacteria</taxon>
        <taxon>Bacillati</taxon>
        <taxon>Cyanobacteriota</taxon>
        <taxon>Cyanophyceae</taxon>
        <taxon>Nostocales</taxon>
        <taxon>Calotrichaceae</taxon>
        <taxon>Brunnivagina</taxon>
    </lineage>
</organism>